<dbReference type="Proteomes" id="UP000198825">
    <property type="component" value="Chromosome I"/>
</dbReference>
<dbReference type="STRING" id="546874.SAMN04488544_2206"/>
<name>A0A1H2MJL9_9ACTN</name>
<protein>
    <recommendedName>
        <fullName evidence="3">DUF4288 domain-containing protein</fullName>
    </recommendedName>
</protein>
<keyword evidence="2" id="KW-1185">Reference proteome</keyword>
<dbReference type="RefSeq" id="WP_091074449.1">
    <property type="nucleotide sequence ID" value="NZ_LT629799.1"/>
</dbReference>
<proteinExistence type="predicted"/>
<evidence type="ECO:0008006" key="3">
    <source>
        <dbReference type="Google" id="ProtNLM"/>
    </source>
</evidence>
<gene>
    <name evidence="1" type="ORF">SAMN04488544_2206</name>
</gene>
<reference evidence="2" key="1">
    <citation type="submission" date="2016-10" db="EMBL/GenBank/DDBJ databases">
        <authorList>
            <person name="Varghese N."/>
            <person name="Submissions S."/>
        </authorList>
    </citation>
    <scope>NUCLEOTIDE SEQUENCE [LARGE SCALE GENOMIC DNA]</scope>
    <source>
        <strain evidence="2">DSM 21743</strain>
    </source>
</reference>
<dbReference type="AlphaFoldDB" id="A0A1H2MJL9"/>
<dbReference type="EMBL" id="LT629799">
    <property type="protein sequence ID" value="SDU93443.1"/>
    <property type="molecule type" value="Genomic_DNA"/>
</dbReference>
<evidence type="ECO:0000313" key="1">
    <source>
        <dbReference type="EMBL" id="SDU93443.1"/>
    </source>
</evidence>
<sequence length="120" mass="13390">MTQDPFALPQDPRWFAVRCLFEEGWLPDDREESVYEERITLWRATSVEEAVARAEAEARTYAAAIPDAPDRYLGLAQAFALSDGPADGAEVFSLLRGSTLPAEAYLDAFFDTGSERLRTL</sequence>
<accession>A0A1H2MJL9</accession>
<dbReference type="OrthoDB" id="3296292at2"/>
<evidence type="ECO:0000313" key="2">
    <source>
        <dbReference type="Proteomes" id="UP000198825"/>
    </source>
</evidence>
<organism evidence="1 2">
    <name type="scientific">Microlunatus sagamiharensis</name>
    <dbReference type="NCBI Taxonomy" id="546874"/>
    <lineage>
        <taxon>Bacteria</taxon>
        <taxon>Bacillati</taxon>
        <taxon>Actinomycetota</taxon>
        <taxon>Actinomycetes</taxon>
        <taxon>Propionibacteriales</taxon>
        <taxon>Propionibacteriaceae</taxon>
        <taxon>Microlunatus</taxon>
    </lineage>
</organism>